<reference evidence="1" key="1">
    <citation type="submission" date="2021-05" db="EMBL/GenBank/DDBJ databases">
        <authorList>
            <person name="Alioto T."/>
            <person name="Alioto T."/>
            <person name="Gomez Garrido J."/>
        </authorList>
    </citation>
    <scope>NUCLEOTIDE SEQUENCE</scope>
</reference>
<organism evidence="1">
    <name type="scientific">Culex pipiens</name>
    <name type="common">House mosquito</name>
    <dbReference type="NCBI Taxonomy" id="7175"/>
    <lineage>
        <taxon>Eukaryota</taxon>
        <taxon>Metazoa</taxon>
        <taxon>Ecdysozoa</taxon>
        <taxon>Arthropoda</taxon>
        <taxon>Hexapoda</taxon>
        <taxon>Insecta</taxon>
        <taxon>Pterygota</taxon>
        <taxon>Neoptera</taxon>
        <taxon>Endopterygota</taxon>
        <taxon>Diptera</taxon>
        <taxon>Nematocera</taxon>
        <taxon>Culicoidea</taxon>
        <taxon>Culicidae</taxon>
        <taxon>Culicinae</taxon>
        <taxon>Culicini</taxon>
        <taxon>Culex</taxon>
        <taxon>Culex</taxon>
    </lineage>
</organism>
<proteinExistence type="predicted"/>
<protein>
    <submittedName>
        <fullName evidence="1">(northern house mosquito) hypothetical protein</fullName>
    </submittedName>
</protein>
<accession>A0A8D8BSZ2</accession>
<dbReference type="EMBL" id="HBUE01089488">
    <property type="protein sequence ID" value="CAG6480902.1"/>
    <property type="molecule type" value="Transcribed_RNA"/>
</dbReference>
<dbReference type="AlphaFoldDB" id="A0A8D8BSZ2"/>
<name>A0A8D8BSZ2_CULPI</name>
<sequence>MVTAIESGSFSIILLRKLVRLASSVTSTHLLHAISGEQTHALVPEKGNRQRQPDVELIRALSSFRRTNDRHCFQESFAFPLHLVQVLLERRRVENLLVLLLLLDVRTGEQSRNV</sequence>
<evidence type="ECO:0000313" key="1">
    <source>
        <dbReference type="EMBL" id="CAG6480902.1"/>
    </source>
</evidence>